<dbReference type="PANTHER" id="PTHR37534:SF2">
    <property type="entry name" value="N-ACETYLTRANSFERASE DOMAIN-CONTAINING PROTEIN"/>
    <property type="match status" value="1"/>
</dbReference>
<dbReference type="EMBL" id="JAAGWQ010000268">
    <property type="protein sequence ID" value="KAF5657785.1"/>
    <property type="molecule type" value="Genomic_DNA"/>
</dbReference>
<dbReference type="SUPFAM" id="SSF57701">
    <property type="entry name" value="Zn2/Cys6 DNA-binding domain"/>
    <property type="match status" value="1"/>
</dbReference>
<protein>
    <submittedName>
        <fullName evidence="4">ARCA-like protein</fullName>
    </submittedName>
</protein>
<feature type="domain" description="Zn(2)-C6 fungal-type" evidence="3">
    <location>
        <begin position="17"/>
        <end position="47"/>
    </location>
</feature>
<keyword evidence="1" id="KW-0539">Nucleus</keyword>
<gene>
    <name evidence="4" type="ORF">FHETE_10211</name>
</gene>
<dbReference type="GO" id="GO:0045944">
    <property type="term" value="P:positive regulation of transcription by RNA polymerase II"/>
    <property type="evidence" value="ECO:0007669"/>
    <property type="project" value="TreeGrafter"/>
</dbReference>
<evidence type="ECO:0000313" key="5">
    <source>
        <dbReference type="Proteomes" id="UP000567885"/>
    </source>
</evidence>
<feature type="compositionally biased region" description="Polar residues" evidence="2">
    <location>
        <begin position="128"/>
        <end position="148"/>
    </location>
</feature>
<proteinExistence type="predicted"/>
<dbReference type="InterPro" id="IPR001138">
    <property type="entry name" value="Zn2Cys6_DnaBD"/>
</dbReference>
<dbReference type="CDD" id="cd12148">
    <property type="entry name" value="fungal_TF_MHR"/>
    <property type="match status" value="1"/>
</dbReference>
<sequence length="608" mass="67190">MQESQPSTTVKTRPLNPCAGCKQRHLKCDSDKLPCTNCRKSDIECVRGFSVRFRHGLNPRYKMPFSPGETLLLTTPLSIRPGKAQEAKNRDYNFSQDQPWVKTTRALSFIDETPDIINIHDSSTGNFDTLDNFNNGPDIENTSDQSSPVLAPSHTLLSVDSNTLPEPVGSSISDRADERPSKKRALSSPSNGAWTDTRPSSGNTLSPSSKSDNIRSLANYTGHRVSDSPILNNEIILGVGSPQVAAALASSRQADITVPVDDITNAISGIYLDTPRWPLEDPQEAMLFYNFIHVLAPLFDLCDSDRHFATIVPRRAVICPPLMNAVLAASAKRLSRIGEFDALVGDRYHQNCLDALIPALSSSAAIMDENLLTAIVILRYMEELDVPLSADAASESHLVGTRVFVAAQEKVPDFTGLRRAAFWLALRQEIHMAFMQARPVHPNFVLEDVSRLVQNDDTCCTFANLTILQCAACLRYCYGSEDQSFAAWEHLRDAQERWWAERPWHFHPMYINMDGPGVFPQAFYLNDAVVTGVLHYLLIQVLLAAHNPRTPKLGPGQAKAAKSINEEIRNTVKMVCGVAESNQRNPTGYAYACLAITMGGDRFSSETI</sequence>
<feature type="compositionally biased region" description="Polar residues" evidence="2">
    <location>
        <begin position="155"/>
        <end position="164"/>
    </location>
</feature>
<feature type="compositionally biased region" description="Polar residues" evidence="2">
    <location>
        <begin position="187"/>
        <end position="212"/>
    </location>
</feature>
<evidence type="ECO:0000256" key="1">
    <source>
        <dbReference type="ARBA" id="ARBA00023242"/>
    </source>
</evidence>
<dbReference type="Proteomes" id="UP000567885">
    <property type="component" value="Unassembled WGS sequence"/>
</dbReference>
<dbReference type="GO" id="GO:0000981">
    <property type="term" value="F:DNA-binding transcription factor activity, RNA polymerase II-specific"/>
    <property type="evidence" value="ECO:0007669"/>
    <property type="project" value="InterPro"/>
</dbReference>
<dbReference type="GO" id="GO:0008270">
    <property type="term" value="F:zinc ion binding"/>
    <property type="evidence" value="ECO:0007669"/>
    <property type="project" value="InterPro"/>
</dbReference>
<dbReference type="PROSITE" id="PS50048">
    <property type="entry name" value="ZN2_CY6_FUNGAL_2"/>
    <property type="match status" value="1"/>
</dbReference>
<accession>A0A8H5WGM8</accession>
<feature type="region of interest" description="Disordered" evidence="2">
    <location>
        <begin position="128"/>
        <end position="212"/>
    </location>
</feature>
<evidence type="ECO:0000259" key="3">
    <source>
        <dbReference type="PROSITE" id="PS50048"/>
    </source>
</evidence>
<name>A0A8H5WGM8_FUSHE</name>
<dbReference type="GO" id="GO:0005634">
    <property type="term" value="C:nucleus"/>
    <property type="evidence" value="ECO:0007669"/>
    <property type="project" value="TreeGrafter"/>
</dbReference>
<dbReference type="SMART" id="SM00066">
    <property type="entry name" value="GAL4"/>
    <property type="match status" value="1"/>
</dbReference>
<evidence type="ECO:0000313" key="4">
    <source>
        <dbReference type="EMBL" id="KAF5657785.1"/>
    </source>
</evidence>
<dbReference type="InterPro" id="IPR036864">
    <property type="entry name" value="Zn2-C6_fun-type_DNA-bd_sf"/>
</dbReference>
<dbReference type="CDD" id="cd00067">
    <property type="entry name" value="GAL4"/>
    <property type="match status" value="1"/>
</dbReference>
<organism evidence="4 5">
    <name type="scientific">Fusarium heterosporum</name>
    <dbReference type="NCBI Taxonomy" id="42747"/>
    <lineage>
        <taxon>Eukaryota</taxon>
        <taxon>Fungi</taxon>
        <taxon>Dikarya</taxon>
        <taxon>Ascomycota</taxon>
        <taxon>Pezizomycotina</taxon>
        <taxon>Sordariomycetes</taxon>
        <taxon>Hypocreomycetidae</taxon>
        <taxon>Hypocreales</taxon>
        <taxon>Nectriaceae</taxon>
        <taxon>Fusarium</taxon>
        <taxon>Fusarium heterosporum species complex</taxon>
    </lineage>
</organism>
<dbReference type="Pfam" id="PF00172">
    <property type="entry name" value="Zn_clus"/>
    <property type="match status" value="1"/>
</dbReference>
<dbReference type="Gene3D" id="4.10.240.10">
    <property type="entry name" value="Zn(2)-C6 fungal-type DNA-binding domain"/>
    <property type="match status" value="1"/>
</dbReference>
<dbReference type="PANTHER" id="PTHR37534">
    <property type="entry name" value="TRANSCRIPTIONAL ACTIVATOR PROTEIN UGA3"/>
    <property type="match status" value="1"/>
</dbReference>
<dbReference type="GO" id="GO:0000976">
    <property type="term" value="F:transcription cis-regulatory region binding"/>
    <property type="evidence" value="ECO:0007669"/>
    <property type="project" value="TreeGrafter"/>
</dbReference>
<reference evidence="4 5" key="1">
    <citation type="submission" date="2020-05" db="EMBL/GenBank/DDBJ databases">
        <title>Identification and distribution of gene clusters putatively required for synthesis of sphingolipid metabolism inhibitors in phylogenetically diverse species of the filamentous fungus Fusarium.</title>
        <authorList>
            <person name="Kim H.-S."/>
            <person name="Busman M."/>
            <person name="Brown D.W."/>
            <person name="Divon H."/>
            <person name="Uhlig S."/>
            <person name="Proctor R.H."/>
        </authorList>
    </citation>
    <scope>NUCLEOTIDE SEQUENCE [LARGE SCALE GENOMIC DNA]</scope>
    <source>
        <strain evidence="4 5">NRRL 20693</strain>
    </source>
</reference>
<dbReference type="PROSITE" id="PS00463">
    <property type="entry name" value="ZN2_CY6_FUNGAL_1"/>
    <property type="match status" value="1"/>
</dbReference>
<keyword evidence="5" id="KW-1185">Reference proteome</keyword>
<dbReference type="AlphaFoldDB" id="A0A8H5WGM8"/>
<dbReference type="OrthoDB" id="4525710at2759"/>
<evidence type="ECO:0000256" key="2">
    <source>
        <dbReference type="SAM" id="MobiDB-lite"/>
    </source>
</evidence>
<comment type="caution">
    <text evidence="4">The sequence shown here is derived from an EMBL/GenBank/DDBJ whole genome shotgun (WGS) entry which is preliminary data.</text>
</comment>